<dbReference type="CDD" id="cd05466">
    <property type="entry name" value="PBP2_LTTR_substrate"/>
    <property type="match status" value="1"/>
</dbReference>
<evidence type="ECO:0000313" key="3">
    <source>
        <dbReference type="Proteomes" id="UP001299068"/>
    </source>
</evidence>
<evidence type="ECO:0000313" key="2">
    <source>
        <dbReference type="EMBL" id="MBY0757341.1"/>
    </source>
</evidence>
<feature type="domain" description="LysR substrate-binding" evidence="1">
    <location>
        <begin position="10"/>
        <end position="70"/>
    </location>
</feature>
<comment type="caution">
    <text evidence="2">The sequence shown here is derived from an EMBL/GenBank/DDBJ whole genome shotgun (WGS) entry which is preliminary data.</text>
</comment>
<keyword evidence="3" id="KW-1185">Reference proteome</keyword>
<dbReference type="EMBL" id="JAIKTU010000022">
    <property type="protein sequence ID" value="MBY0757341.1"/>
    <property type="molecule type" value="Genomic_DNA"/>
</dbReference>
<gene>
    <name evidence="2" type="ORF">K5V21_18095</name>
</gene>
<dbReference type="Proteomes" id="UP001299068">
    <property type="component" value="Unassembled WGS sequence"/>
</dbReference>
<reference evidence="2 3" key="1">
    <citation type="journal article" date="2021" name="Cell Host Microbe">
        <title>in vivo commensal control of Clostridioides difficile virulence.</title>
        <authorList>
            <person name="Girinathan B.P."/>
            <person name="Dibenedetto N."/>
            <person name="Worley J.N."/>
            <person name="Peltier J."/>
            <person name="Arrieta-Ortiz M.L."/>
            <person name="Rupa Christinal Immanuel S."/>
            <person name="Lavin R."/>
            <person name="Delaney M.L."/>
            <person name="Cummins C."/>
            <person name="Hoffmann M."/>
            <person name="Luo Y."/>
            <person name="Gonzalez-Escalona N."/>
            <person name="Allard M."/>
            <person name="Onderdonk A.B."/>
            <person name="Gerber G.K."/>
            <person name="Sonenshein A.L."/>
            <person name="Baliga N."/>
            <person name="Dupuy B."/>
            <person name="Bry L."/>
        </authorList>
    </citation>
    <scope>NUCLEOTIDE SEQUENCE [LARGE SCALE GENOMIC DNA]</scope>
    <source>
        <strain evidence="2 3">DSM 599</strain>
    </source>
</reference>
<dbReference type="RefSeq" id="WP_221862441.1">
    <property type="nucleotide sequence ID" value="NZ_JAIKTU010000022.1"/>
</dbReference>
<dbReference type="InterPro" id="IPR005119">
    <property type="entry name" value="LysR_subst-bd"/>
</dbReference>
<accession>A0ABS7L2N5</accession>
<proteinExistence type="predicted"/>
<dbReference type="Gene3D" id="3.40.190.290">
    <property type="match status" value="1"/>
</dbReference>
<evidence type="ECO:0000259" key="1">
    <source>
        <dbReference type="Pfam" id="PF03466"/>
    </source>
</evidence>
<sequence>MDIKHLKYFIAIAEEELGIVVIPKSAAKIIESNNLKTKVIDETNLYTRLGVIYKKSTNLSKAAKSFIKLFN</sequence>
<dbReference type="Pfam" id="PF03466">
    <property type="entry name" value="LysR_substrate"/>
    <property type="match status" value="1"/>
</dbReference>
<organism evidence="2 3">
    <name type="scientific">Clostridium sardiniense</name>
    <name type="common">Clostridium absonum</name>
    <dbReference type="NCBI Taxonomy" id="29369"/>
    <lineage>
        <taxon>Bacteria</taxon>
        <taxon>Bacillati</taxon>
        <taxon>Bacillota</taxon>
        <taxon>Clostridia</taxon>
        <taxon>Eubacteriales</taxon>
        <taxon>Clostridiaceae</taxon>
        <taxon>Clostridium</taxon>
    </lineage>
</organism>
<name>A0ABS7L2N5_CLOSR</name>
<protein>
    <submittedName>
        <fullName evidence="2">LysR family transcriptional regulator substrate-binding protein</fullName>
    </submittedName>
</protein>